<accession>A0A9Q9Z8G4</accession>
<feature type="region of interest" description="Disordered" evidence="3">
    <location>
        <begin position="476"/>
        <end position="882"/>
    </location>
</feature>
<dbReference type="OrthoDB" id="425555at2759"/>
<dbReference type="Proteomes" id="UP001155660">
    <property type="component" value="Chromosome A20"/>
</dbReference>
<name>A0A9Q9Z8G4_CYPCA</name>
<feature type="compositionally biased region" description="Basic and acidic residues" evidence="3">
    <location>
        <begin position="785"/>
        <end position="832"/>
    </location>
</feature>
<evidence type="ECO:0000256" key="2">
    <source>
        <dbReference type="SAM" id="Coils"/>
    </source>
</evidence>
<feature type="compositionally biased region" description="Basic and acidic residues" evidence="3">
    <location>
        <begin position="562"/>
        <end position="586"/>
    </location>
</feature>
<dbReference type="GeneID" id="109080223"/>
<dbReference type="PANTHER" id="PTHR16127:SF10">
    <property type="entry name" value="BETA-TAXILIN"/>
    <property type="match status" value="1"/>
</dbReference>
<dbReference type="PANTHER" id="PTHR16127">
    <property type="entry name" value="TAXILIN"/>
    <property type="match status" value="1"/>
</dbReference>
<feature type="compositionally biased region" description="Polar residues" evidence="3">
    <location>
        <begin position="1"/>
        <end position="16"/>
    </location>
</feature>
<dbReference type="AlphaFoldDB" id="A0A9Q9Z8G4"/>
<dbReference type="RefSeq" id="XP_042633973.1">
    <property type="nucleotide sequence ID" value="XM_042778039.1"/>
</dbReference>
<evidence type="ECO:0000256" key="3">
    <source>
        <dbReference type="SAM" id="MobiDB-lite"/>
    </source>
</evidence>
<evidence type="ECO:0000313" key="4">
    <source>
        <dbReference type="RefSeq" id="XP_042633973.1"/>
    </source>
</evidence>
<dbReference type="SMR" id="A0A9Q9Z8G4"/>
<comment type="similarity">
    <text evidence="1">Belongs to the taxilin family.</text>
</comment>
<dbReference type="Pfam" id="PF09728">
    <property type="entry name" value="Taxilin"/>
    <property type="match status" value="1"/>
</dbReference>
<feature type="coiled-coil region" evidence="2">
    <location>
        <begin position="122"/>
        <end position="364"/>
    </location>
</feature>
<dbReference type="InterPro" id="IPR026183">
    <property type="entry name" value="Taxilin_fam"/>
</dbReference>
<feature type="compositionally biased region" description="Polar residues" evidence="3">
    <location>
        <begin position="528"/>
        <end position="537"/>
    </location>
</feature>
<feature type="compositionally biased region" description="Acidic residues" evidence="3">
    <location>
        <begin position="479"/>
        <end position="489"/>
    </location>
</feature>
<feature type="region of interest" description="Disordered" evidence="3">
    <location>
        <begin position="1"/>
        <end position="37"/>
    </location>
</feature>
<organism evidence="4">
    <name type="scientific">Cyprinus carpio</name>
    <name type="common">Common carp</name>
    <dbReference type="NCBI Taxonomy" id="7962"/>
    <lineage>
        <taxon>Eukaryota</taxon>
        <taxon>Metazoa</taxon>
        <taxon>Chordata</taxon>
        <taxon>Craniata</taxon>
        <taxon>Vertebrata</taxon>
        <taxon>Euteleostomi</taxon>
        <taxon>Actinopterygii</taxon>
        <taxon>Neopterygii</taxon>
        <taxon>Teleostei</taxon>
        <taxon>Ostariophysi</taxon>
        <taxon>Cypriniformes</taxon>
        <taxon>Cyprinidae</taxon>
        <taxon>Cyprininae</taxon>
        <taxon>Cyprinus</taxon>
    </lineage>
</organism>
<feature type="region of interest" description="Disordered" evidence="3">
    <location>
        <begin position="49"/>
        <end position="86"/>
    </location>
</feature>
<keyword evidence="2" id="KW-0175">Coiled coil</keyword>
<reference evidence="4" key="1">
    <citation type="submission" date="2025-08" db="UniProtKB">
        <authorList>
            <consortium name="RefSeq"/>
        </authorList>
    </citation>
    <scope>IDENTIFICATION</scope>
    <source>
        <tissue evidence="4">Muscle</tissue>
    </source>
</reference>
<feature type="compositionally biased region" description="Basic and acidic residues" evidence="3">
    <location>
        <begin position="499"/>
        <end position="527"/>
    </location>
</feature>
<feature type="compositionally biased region" description="Low complexity" evidence="3">
    <location>
        <begin position="833"/>
        <end position="850"/>
    </location>
</feature>
<dbReference type="GO" id="GO:0019905">
    <property type="term" value="F:syntaxin binding"/>
    <property type="evidence" value="ECO:0007669"/>
    <property type="project" value="InterPro"/>
</dbReference>
<gene>
    <name evidence="4" type="primary">LOC109080223</name>
</gene>
<feature type="compositionally biased region" description="Basic and acidic residues" evidence="3">
    <location>
        <begin position="598"/>
        <end position="771"/>
    </location>
</feature>
<protein>
    <submittedName>
        <fullName evidence="4">Beta-taxilin-like isoform X2</fullName>
    </submittedName>
</protein>
<feature type="compositionally biased region" description="Acidic residues" evidence="3">
    <location>
        <begin position="17"/>
        <end position="28"/>
    </location>
</feature>
<evidence type="ECO:0000256" key="1">
    <source>
        <dbReference type="ARBA" id="ARBA00009550"/>
    </source>
</evidence>
<sequence length="882" mass="101196">MMEGSDQTSENTNEQVNEPEEQPVDPMEDFSRQLEDIINTYGAASSLMQEQISILESEEKKEEEAKADEEADPQEAGASPEKEQKADKKLLTGLGKEAASLLQSLNMLGSPEEKVEMVLKKYTELMGQVEEHRTEKKQLEQLQQRQGLLVKQRDQLQFEHSRAILARSKLEMLCRELQRHNRTLKEESLQRLREDEMKRKEITAHFQSTLVDIQNQIEQHSNRNNKLCQENSELASKLKTIIEQYERREQTLEKIFKHRDLQQKLSDAKLEEANMLLSQAEEKHNREKEYLLTQAAEWKLQAKELKEQHTVMQAQLVLYSQKFDEFQNTLAKSNEIYITFKQEMDKMTKKMKKLEKESNIWKTRFESCNKALVEMIDERSEKAKEFELFTMKIDRLETLCRSLQDERKSLYSKIKEIRSSEKDLAPAVDLPQVDELPELVQLPESAPNPMLTAEMKRLREEQIRLQEFAASLVSSITDDAGESDSEEEETAQKIPEIPEATKLESTEPVDKPESIKEEPSTTEENKQEVVSVNQEKIPTNPEPTKSEMESKLSQEPLQPEISEQKTGKQESAKDEPSQEEVTKAEETVEQESTQPKPVMKEDSKDTAVKPELPEPEPPRQELLKEGQPKLVTKEECKLEAVKPELPEPEPELPKQEPFKEKPKPVTKEECKLEAVKPELPEPEPPKQEPLKEEQPKPVTKEECKLEAVKPELPEPELPKHEPLKEEQPKPFTKEECKPEAVKPELPEPEPPKQEPLKEEQPKPFTKEECKDSSSSIVKPELPEPEPPKQEPLKEEQPKPVTKEECKLEAVKPELPEPELPKQEPLKEEHVDKAAAASEEPKAQATKPKASKSQEAKAKAGKAQPKKQSSAKKKGSAKGQNKS</sequence>
<proteinExistence type="inferred from homology"/>